<dbReference type="AlphaFoldDB" id="A0A087TCE5"/>
<protein>
    <submittedName>
        <fullName evidence="2">Uncharacterized protein</fullName>
    </submittedName>
</protein>
<feature type="region of interest" description="Disordered" evidence="1">
    <location>
        <begin position="1"/>
        <end position="90"/>
    </location>
</feature>
<feature type="non-terminal residue" evidence="2">
    <location>
        <position position="219"/>
    </location>
</feature>
<evidence type="ECO:0000313" key="3">
    <source>
        <dbReference type="Proteomes" id="UP000054359"/>
    </source>
</evidence>
<dbReference type="EMBL" id="KK114572">
    <property type="protein sequence ID" value="KFM62784.1"/>
    <property type="molecule type" value="Genomic_DNA"/>
</dbReference>
<evidence type="ECO:0000256" key="1">
    <source>
        <dbReference type="SAM" id="MobiDB-lite"/>
    </source>
</evidence>
<evidence type="ECO:0000313" key="2">
    <source>
        <dbReference type="EMBL" id="KFM62784.1"/>
    </source>
</evidence>
<keyword evidence="3" id="KW-1185">Reference proteome</keyword>
<feature type="compositionally biased region" description="Basic residues" evidence="1">
    <location>
        <begin position="16"/>
        <end position="28"/>
    </location>
</feature>
<gene>
    <name evidence="2" type="ORF">X975_16258</name>
</gene>
<organism evidence="2 3">
    <name type="scientific">Stegodyphus mimosarum</name>
    <name type="common">African social velvet spider</name>
    <dbReference type="NCBI Taxonomy" id="407821"/>
    <lineage>
        <taxon>Eukaryota</taxon>
        <taxon>Metazoa</taxon>
        <taxon>Ecdysozoa</taxon>
        <taxon>Arthropoda</taxon>
        <taxon>Chelicerata</taxon>
        <taxon>Arachnida</taxon>
        <taxon>Araneae</taxon>
        <taxon>Araneomorphae</taxon>
        <taxon>Entelegynae</taxon>
        <taxon>Eresoidea</taxon>
        <taxon>Eresidae</taxon>
        <taxon>Stegodyphus</taxon>
    </lineage>
</organism>
<reference evidence="2 3" key="1">
    <citation type="submission" date="2013-11" db="EMBL/GenBank/DDBJ databases">
        <title>Genome sequencing of Stegodyphus mimosarum.</title>
        <authorList>
            <person name="Bechsgaard J."/>
        </authorList>
    </citation>
    <scope>NUCLEOTIDE SEQUENCE [LARGE SCALE GENOMIC DNA]</scope>
</reference>
<sequence>MRIPKKDKPALTAAKGKGKVNGKQRAVTKGKISYKGDARRKAPVKPKGKPAKGKPAKGKLAKGRPAKGRPAKGRPAKGRPAKGKPSKVIRVGRQGKKNRLVKRCVRLSKKKRRQKFKDLARCDFVTEFPEYIAAVDNIFYTWVNPCGVQFDLERILGNLFGKLECLEGEQKRKPQNKKQKQKEVSPIFLEESGYVESYPIPGRSKKDTILLPDLTFLFP</sequence>
<accession>A0A087TCE5</accession>
<proteinExistence type="predicted"/>
<feature type="compositionally biased region" description="Basic residues" evidence="1">
    <location>
        <begin position="41"/>
        <end position="87"/>
    </location>
</feature>
<name>A0A087TCE5_STEMI</name>
<dbReference type="Proteomes" id="UP000054359">
    <property type="component" value="Unassembled WGS sequence"/>
</dbReference>